<keyword evidence="4" id="KW-0472">Membrane</keyword>
<keyword evidence="1 3" id="KW-0807">Transducer</keyword>
<dbReference type="GO" id="GO:0006935">
    <property type="term" value="P:chemotaxis"/>
    <property type="evidence" value="ECO:0007669"/>
    <property type="project" value="InterPro"/>
</dbReference>
<feature type="transmembrane region" description="Helical" evidence="4">
    <location>
        <begin position="6"/>
        <end position="22"/>
    </location>
</feature>
<accession>D6XXS0</accession>
<dbReference type="Gene3D" id="1.10.287.950">
    <property type="entry name" value="Methyl-accepting chemotaxis protein"/>
    <property type="match status" value="1"/>
</dbReference>
<dbReference type="KEGG" id="bse:Bsel_2613"/>
<evidence type="ECO:0000259" key="5">
    <source>
        <dbReference type="PROSITE" id="PS50111"/>
    </source>
</evidence>
<feature type="domain" description="Methyl-accepting transducer" evidence="5">
    <location>
        <begin position="233"/>
        <end position="490"/>
    </location>
</feature>
<dbReference type="PANTHER" id="PTHR32089:SF112">
    <property type="entry name" value="LYSOZYME-LIKE PROTEIN-RELATED"/>
    <property type="match status" value="1"/>
</dbReference>
<dbReference type="SUPFAM" id="SSF58104">
    <property type="entry name" value="Methyl-accepting chemotaxis protein (MCP) signaling domain"/>
    <property type="match status" value="1"/>
</dbReference>
<dbReference type="Pfam" id="PF00015">
    <property type="entry name" value="MCPsignal"/>
    <property type="match status" value="1"/>
</dbReference>
<dbReference type="GO" id="GO:0007165">
    <property type="term" value="P:signal transduction"/>
    <property type="evidence" value="ECO:0007669"/>
    <property type="project" value="UniProtKB-KW"/>
</dbReference>
<keyword evidence="4" id="KW-1133">Transmembrane helix</keyword>
<evidence type="ECO:0000256" key="4">
    <source>
        <dbReference type="SAM" id="Phobius"/>
    </source>
</evidence>
<dbReference type="CDD" id="cd12913">
    <property type="entry name" value="PDC1_MCP_like"/>
    <property type="match status" value="1"/>
</dbReference>
<proteinExistence type="inferred from homology"/>
<dbReference type="EMBL" id="CP001791">
    <property type="protein sequence ID" value="ADI00113.1"/>
    <property type="molecule type" value="Genomic_DNA"/>
</dbReference>
<dbReference type="GO" id="GO:0016020">
    <property type="term" value="C:membrane"/>
    <property type="evidence" value="ECO:0007669"/>
    <property type="project" value="InterPro"/>
</dbReference>
<dbReference type="Gene3D" id="3.30.450.20">
    <property type="entry name" value="PAS domain"/>
    <property type="match status" value="1"/>
</dbReference>
<evidence type="ECO:0000256" key="2">
    <source>
        <dbReference type="ARBA" id="ARBA00029447"/>
    </source>
</evidence>
<sequence length="522" mass="57128">MWVLTGILVVVLIVVMVLYVRERQSQFDFMMKIKATKLPDYLVMDDAVMIANELKSDSLATVEMTDRSVRQMLESKMSVNDQVLGTWFVGEPGVVSSGRFTCYVYRTADGLGETTLPDVEQEAFYQMPIKEKALVILDPFEYEVDGKMTLMTAVAVPVYRGEKLLGITGADIELKAATKIYQGLLHTNISAKKTGRIRQEILEALELDSEGLSENLSKNVSQIQKQSRTVKEISSKTQATAAEVSQTVNEMADAASNQAEETEQGRHVTANLGRLIEANDERVQEVNELFSSVSAELAGMSDVMDSLVNRQHTSEEAVRTTKQNTIDSMSVSEQITKATGEINAIAEQTNLLALNASIEAARAGEAGKGFAVVAEEIRKLAESSRTFSEEINGQIGSLGEYNERTRESIAVLTEEMAQQGGEVKASGDAFVSLQKTLDQIADSLGELTRADEEMTREKETILKVMEGLSALAEENAASIEEVSASTDELASSVNKTEESRKLLDEVIVNLDLLVSRMTSASK</sequence>
<dbReference type="PANTHER" id="PTHR32089">
    <property type="entry name" value="METHYL-ACCEPTING CHEMOTAXIS PROTEIN MCPB"/>
    <property type="match status" value="1"/>
</dbReference>
<evidence type="ECO:0000256" key="3">
    <source>
        <dbReference type="PROSITE-ProRule" id="PRU00284"/>
    </source>
</evidence>
<organism evidence="6 7">
    <name type="scientific">Bacillus selenitireducens (strain ATCC 700615 / DSM 15326 / MLS10)</name>
    <dbReference type="NCBI Taxonomy" id="439292"/>
    <lineage>
        <taxon>Bacteria</taxon>
        <taxon>Bacillati</taxon>
        <taxon>Bacillota</taxon>
        <taxon>Bacilli</taxon>
        <taxon>Bacillales</taxon>
        <taxon>Bacillaceae</taxon>
        <taxon>Salisediminibacterium</taxon>
    </lineage>
</organism>
<gene>
    <name evidence="6" type="ordered locus">Bsel_2613</name>
</gene>
<dbReference type="Proteomes" id="UP000000271">
    <property type="component" value="Chromosome"/>
</dbReference>
<keyword evidence="4" id="KW-0812">Transmembrane</keyword>
<comment type="similarity">
    <text evidence="2">Belongs to the methyl-accepting chemotaxis (MCP) protein family.</text>
</comment>
<dbReference type="Pfam" id="PF22673">
    <property type="entry name" value="MCP-like_PDC_1"/>
    <property type="match status" value="1"/>
</dbReference>
<evidence type="ECO:0000313" key="6">
    <source>
        <dbReference type="EMBL" id="ADI00113.1"/>
    </source>
</evidence>
<dbReference type="PRINTS" id="PR00260">
    <property type="entry name" value="CHEMTRNSDUCR"/>
</dbReference>
<evidence type="ECO:0000256" key="1">
    <source>
        <dbReference type="ARBA" id="ARBA00023224"/>
    </source>
</evidence>
<dbReference type="InterPro" id="IPR004090">
    <property type="entry name" value="Chemotax_Me-accpt_rcpt"/>
</dbReference>
<dbReference type="HOGENOM" id="CLU_000445_107_19_9"/>
<protein>
    <submittedName>
        <fullName evidence="6">Methyl-accepting chemotaxis sensory transducer</fullName>
    </submittedName>
</protein>
<dbReference type="eggNOG" id="COG0840">
    <property type="taxonomic scope" value="Bacteria"/>
</dbReference>
<evidence type="ECO:0000313" key="7">
    <source>
        <dbReference type="Proteomes" id="UP000000271"/>
    </source>
</evidence>
<reference evidence="6" key="1">
    <citation type="submission" date="2009-10" db="EMBL/GenBank/DDBJ databases">
        <title>Complete sequence of Bacillus selenitireducens MLS10.</title>
        <authorList>
            <consortium name="US DOE Joint Genome Institute"/>
            <person name="Lucas S."/>
            <person name="Copeland A."/>
            <person name="Lapidus A."/>
            <person name="Glavina del Rio T."/>
            <person name="Dalin E."/>
            <person name="Tice H."/>
            <person name="Bruce D."/>
            <person name="Goodwin L."/>
            <person name="Pitluck S."/>
            <person name="Sims D."/>
            <person name="Brettin T."/>
            <person name="Detter J.C."/>
            <person name="Han C."/>
            <person name="Larimer F."/>
            <person name="Land M."/>
            <person name="Hauser L."/>
            <person name="Kyrpides N."/>
            <person name="Ovchinnikova G."/>
            <person name="Stolz J."/>
        </authorList>
    </citation>
    <scope>NUCLEOTIDE SEQUENCE [LARGE SCALE GENOMIC DNA]</scope>
    <source>
        <strain evidence="6">MLS10</strain>
    </source>
</reference>
<dbReference type="SMART" id="SM00283">
    <property type="entry name" value="MA"/>
    <property type="match status" value="1"/>
</dbReference>
<name>D6XXS0_BACIE</name>
<dbReference type="AlphaFoldDB" id="D6XXS0"/>
<dbReference type="InterPro" id="IPR004089">
    <property type="entry name" value="MCPsignal_dom"/>
</dbReference>
<keyword evidence="7" id="KW-1185">Reference proteome</keyword>
<dbReference type="PROSITE" id="PS50111">
    <property type="entry name" value="CHEMOTAXIS_TRANSDUC_2"/>
    <property type="match status" value="1"/>
</dbReference>
<dbReference type="RefSeq" id="WP_013173534.1">
    <property type="nucleotide sequence ID" value="NC_014219.1"/>
</dbReference>
<dbReference type="GO" id="GO:0004888">
    <property type="term" value="F:transmembrane signaling receptor activity"/>
    <property type="evidence" value="ECO:0007669"/>
    <property type="project" value="InterPro"/>
</dbReference>
<dbReference type="STRING" id="439292.Bsel_2613"/>